<sequence>MIISLALPSMRADLGISVVQGGLLATATLLGIGASSVTVGRIADRHSRKIALPGSLTLFGVCARCWSRSCPPSQRSYCCN</sequence>
<dbReference type="GO" id="GO:0022857">
    <property type="term" value="F:transmembrane transporter activity"/>
    <property type="evidence" value="ECO:0007669"/>
    <property type="project" value="InterPro"/>
</dbReference>
<feature type="transmembrane region" description="Helical" evidence="5">
    <location>
        <begin position="14"/>
        <end position="39"/>
    </location>
</feature>
<evidence type="ECO:0000256" key="4">
    <source>
        <dbReference type="ARBA" id="ARBA00023136"/>
    </source>
</evidence>
<dbReference type="Proteomes" id="UP000540698">
    <property type="component" value="Unassembled WGS sequence"/>
</dbReference>
<dbReference type="InterPro" id="IPR020846">
    <property type="entry name" value="MFS_dom"/>
</dbReference>
<feature type="domain" description="Major facilitator superfamily (MFS) profile" evidence="6">
    <location>
        <begin position="1"/>
        <end position="80"/>
    </location>
</feature>
<dbReference type="EMBL" id="JAAXOS010000030">
    <property type="protein sequence ID" value="NKY31342.1"/>
    <property type="molecule type" value="Genomic_DNA"/>
</dbReference>
<comment type="subcellular location">
    <subcellularLocation>
        <location evidence="1">Cell membrane</location>
        <topology evidence="1">Multi-pass membrane protein</topology>
    </subcellularLocation>
</comment>
<gene>
    <name evidence="7" type="ORF">HGB38_34900</name>
</gene>
<evidence type="ECO:0000313" key="7">
    <source>
        <dbReference type="EMBL" id="NKY31342.1"/>
    </source>
</evidence>
<evidence type="ECO:0000256" key="5">
    <source>
        <dbReference type="SAM" id="Phobius"/>
    </source>
</evidence>
<dbReference type="Gene3D" id="1.20.1250.20">
    <property type="entry name" value="MFS general substrate transporter like domains"/>
    <property type="match status" value="1"/>
</dbReference>
<keyword evidence="3 5" id="KW-1133">Transmembrane helix</keyword>
<dbReference type="GO" id="GO:0005886">
    <property type="term" value="C:plasma membrane"/>
    <property type="evidence" value="ECO:0007669"/>
    <property type="project" value="UniProtKB-SubCell"/>
</dbReference>
<keyword evidence="2 5" id="KW-0812">Transmembrane</keyword>
<keyword evidence="4 5" id="KW-0472">Membrane</keyword>
<dbReference type="InterPro" id="IPR036259">
    <property type="entry name" value="MFS_trans_sf"/>
</dbReference>
<dbReference type="InterPro" id="IPR011701">
    <property type="entry name" value="MFS"/>
</dbReference>
<dbReference type="PROSITE" id="PS50850">
    <property type="entry name" value="MFS"/>
    <property type="match status" value="1"/>
</dbReference>
<proteinExistence type="predicted"/>
<protein>
    <submittedName>
        <fullName evidence="7">MFS transporter</fullName>
    </submittedName>
</protein>
<evidence type="ECO:0000256" key="2">
    <source>
        <dbReference type="ARBA" id="ARBA00022692"/>
    </source>
</evidence>
<evidence type="ECO:0000256" key="3">
    <source>
        <dbReference type="ARBA" id="ARBA00022989"/>
    </source>
</evidence>
<evidence type="ECO:0000313" key="8">
    <source>
        <dbReference type="Proteomes" id="UP000540698"/>
    </source>
</evidence>
<dbReference type="SUPFAM" id="SSF103473">
    <property type="entry name" value="MFS general substrate transporter"/>
    <property type="match status" value="1"/>
</dbReference>
<organism evidence="7 8">
    <name type="scientific">Nocardia gamkensis</name>
    <dbReference type="NCBI Taxonomy" id="352869"/>
    <lineage>
        <taxon>Bacteria</taxon>
        <taxon>Bacillati</taxon>
        <taxon>Actinomycetota</taxon>
        <taxon>Actinomycetes</taxon>
        <taxon>Mycobacteriales</taxon>
        <taxon>Nocardiaceae</taxon>
        <taxon>Nocardia</taxon>
    </lineage>
</organism>
<accession>A0A7X6R7D7</accession>
<dbReference type="AlphaFoldDB" id="A0A7X6R7D7"/>
<reference evidence="7 8" key="1">
    <citation type="submission" date="2020-04" db="EMBL/GenBank/DDBJ databases">
        <title>MicrobeNet Type strains.</title>
        <authorList>
            <person name="Nicholson A.C."/>
        </authorList>
    </citation>
    <scope>NUCLEOTIDE SEQUENCE [LARGE SCALE GENOMIC DNA]</scope>
    <source>
        <strain evidence="7 8">DSM 44956</strain>
    </source>
</reference>
<name>A0A7X6R7D7_9NOCA</name>
<keyword evidence="8" id="KW-1185">Reference proteome</keyword>
<evidence type="ECO:0000259" key="6">
    <source>
        <dbReference type="PROSITE" id="PS50850"/>
    </source>
</evidence>
<comment type="caution">
    <text evidence="7">The sequence shown here is derived from an EMBL/GenBank/DDBJ whole genome shotgun (WGS) entry which is preliminary data.</text>
</comment>
<evidence type="ECO:0000256" key="1">
    <source>
        <dbReference type="ARBA" id="ARBA00004651"/>
    </source>
</evidence>
<dbReference type="Pfam" id="PF07690">
    <property type="entry name" value="MFS_1"/>
    <property type="match status" value="1"/>
</dbReference>